<keyword evidence="2" id="KW-1185">Reference proteome</keyword>
<protein>
    <submittedName>
        <fullName evidence="1">1ef7f0ad-5c73-4e5c-85bd-f26aa92ee786-CDS</fullName>
    </submittedName>
</protein>
<proteinExistence type="predicted"/>
<organism evidence="1 2">
    <name type="scientific">Sclerotinia trifoliorum</name>
    <dbReference type="NCBI Taxonomy" id="28548"/>
    <lineage>
        <taxon>Eukaryota</taxon>
        <taxon>Fungi</taxon>
        <taxon>Dikarya</taxon>
        <taxon>Ascomycota</taxon>
        <taxon>Pezizomycotina</taxon>
        <taxon>Leotiomycetes</taxon>
        <taxon>Helotiales</taxon>
        <taxon>Sclerotiniaceae</taxon>
        <taxon>Sclerotinia</taxon>
    </lineage>
</organism>
<dbReference type="EMBL" id="CAJHIA010000037">
    <property type="protein sequence ID" value="CAD6455736.1"/>
    <property type="molecule type" value="Genomic_DNA"/>
</dbReference>
<name>A0A8H2W6W7_9HELO</name>
<comment type="caution">
    <text evidence="1">The sequence shown here is derived from an EMBL/GenBank/DDBJ whole genome shotgun (WGS) entry which is preliminary data.</text>
</comment>
<evidence type="ECO:0000313" key="2">
    <source>
        <dbReference type="Proteomes" id="UP000624404"/>
    </source>
</evidence>
<evidence type="ECO:0000313" key="1">
    <source>
        <dbReference type="EMBL" id="CAD6455736.1"/>
    </source>
</evidence>
<gene>
    <name evidence="1" type="ORF">SCLTRI_LOCUS10310</name>
</gene>
<dbReference type="Proteomes" id="UP000624404">
    <property type="component" value="Unassembled WGS sequence"/>
</dbReference>
<reference evidence="1" key="1">
    <citation type="submission" date="2020-10" db="EMBL/GenBank/DDBJ databases">
        <authorList>
            <person name="Kusch S."/>
        </authorList>
    </citation>
    <scope>NUCLEOTIDE SEQUENCE</scope>
    <source>
        <strain evidence="1">SwB9</strain>
    </source>
</reference>
<sequence>MKTTKTPIPLNKMASSTSLKAEIAGYDLRISYGASHFDVQYESPIMELSTFYFLILGRYLCTLSRSMLQNWGAFIPIRRFYSFHIAQLTLCPNDLLRKRSILA</sequence>
<accession>A0A8H2W6W7</accession>
<dbReference type="AlphaFoldDB" id="A0A8H2W6W7"/>